<dbReference type="Proteomes" id="UP000239156">
    <property type="component" value="Unassembled WGS sequence"/>
</dbReference>
<gene>
    <name evidence="2" type="ORF">PSTT_02661</name>
</gene>
<dbReference type="VEuPathDB" id="FungiDB:PSTT_02661"/>
<dbReference type="VEuPathDB" id="FungiDB:PSHT_00087"/>
<comment type="caution">
    <text evidence="2">The sequence shown here is derived from an EMBL/GenBank/DDBJ whole genome shotgun (WGS) entry which is preliminary data.</text>
</comment>
<keyword evidence="3" id="KW-1185">Reference proteome</keyword>
<dbReference type="AlphaFoldDB" id="A0A2S4VZ30"/>
<protein>
    <submittedName>
        <fullName evidence="2">Uncharacterized protein</fullName>
    </submittedName>
</protein>
<organism evidence="2 3">
    <name type="scientific">Puccinia striiformis</name>
    <dbReference type="NCBI Taxonomy" id="27350"/>
    <lineage>
        <taxon>Eukaryota</taxon>
        <taxon>Fungi</taxon>
        <taxon>Dikarya</taxon>
        <taxon>Basidiomycota</taxon>
        <taxon>Pucciniomycotina</taxon>
        <taxon>Pucciniomycetes</taxon>
        <taxon>Pucciniales</taxon>
        <taxon>Pucciniaceae</taxon>
        <taxon>Puccinia</taxon>
    </lineage>
</organism>
<evidence type="ECO:0000313" key="2">
    <source>
        <dbReference type="EMBL" id="POW14783.1"/>
    </source>
</evidence>
<evidence type="ECO:0000313" key="3">
    <source>
        <dbReference type="Proteomes" id="UP000239156"/>
    </source>
</evidence>
<reference evidence="2" key="1">
    <citation type="submission" date="2017-12" db="EMBL/GenBank/DDBJ databases">
        <title>Gene loss provides genomic basis for host adaptation in cereal stripe rust fungi.</title>
        <authorList>
            <person name="Xia C."/>
        </authorList>
    </citation>
    <scope>NUCLEOTIDE SEQUENCE [LARGE SCALE GENOMIC DNA]</scope>
    <source>
        <strain evidence="2">93-210</strain>
    </source>
</reference>
<dbReference type="EMBL" id="PKSL01000016">
    <property type="protein sequence ID" value="POW14783.1"/>
    <property type="molecule type" value="Genomic_DNA"/>
</dbReference>
<proteinExistence type="predicted"/>
<sequence length="312" mass="34575">MLKSIKKRLVGSSKSNIVCNLKRAIQSTPDLSKQPSSLSRNSLDGTPILKPNFHASTQSSTAMDGVLSSPGYIIQHGTTAPVIEEVLFTPLKEPIKSVGRTREKLKLKFILRKKKVVESQEVEESTAPTSLPMITLTTPEDEQIYILHRPTPPISSHTFLSVPSSSISTSNISGPRKPPPSAKRWPHPAGPWLRPTSSEEYEFKTQSDQLTWQEGWRLGTGKVIGWDAEDMHALGICFPPQLPSEHDLKTIALVEQISKSLDQAQDALYGSLENEWDPEIGHDEYETKIVDGYYDYPACVELPHIVEEAGAV</sequence>
<evidence type="ECO:0000256" key="1">
    <source>
        <dbReference type="SAM" id="MobiDB-lite"/>
    </source>
</evidence>
<feature type="region of interest" description="Disordered" evidence="1">
    <location>
        <begin position="167"/>
        <end position="191"/>
    </location>
</feature>
<accession>A0A2S4VZ30</accession>
<name>A0A2S4VZ30_9BASI</name>